<dbReference type="PANTHER" id="PTHR33371">
    <property type="entry name" value="INTERMEMBRANE PHOSPHOLIPID TRANSPORT SYSTEM BINDING PROTEIN MLAD-RELATED"/>
    <property type="match status" value="1"/>
</dbReference>
<evidence type="ECO:0000313" key="3">
    <source>
        <dbReference type="EMBL" id="MCW9707003.1"/>
    </source>
</evidence>
<evidence type="ECO:0000313" key="4">
    <source>
        <dbReference type="Proteomes" id="UP001207918"/>
    </source>
</evidence>
<comment type="caution">
    <text evidence="3">The sequence shown here is derived from an EMBL/GenBank/DDBJ whole genome shotgun (WGS) entry which is preliminary data.</text>
</comment>
<organism evidence="3 4">
    <name type="scientific">Fodinibius salsisoli</name>
    <dbReference type="NCBI Taxonomy" id="2820877"/>
    <lineage>
        <taxon>Bacteria</taxon>
        <taxon>Pseudomonadati</taxon>
        <taxon>Balneolota</taxon>
        <taxon>Balneolia</taxon>
        <taxon>Balneolales</taxon>
        <taxon>Balneolaceae</taxon>
        <taxon>Fodinibius</taxon>
    </lineage>
</organism>
<keyword evidence="1" id="KW-0812">Transmembrane</keyword>
<dbReference type="PANTHER" id="PTHR33371:SF4">
    <property type="entry name" value="INTERMEMBRANE PHOSPHOLIPID TRANSPORT SYSTEM BINDING PROTEIN MLAD"/>
    <property type="match status" value="1"/>
</dbReference>
<dbReference type="Proteomes" id="UP001207918">
    <property type="component" value="Unassembled WGS sequence"/>
</dbReference>
<dbReference type="RefSeq" id="WP_265765756.1">
    <property type="nucleotide sequence ID" value="NZ_JAGGJA010000005.1"/>
</dbReference>
<keyword evidence="1" id="KW-1133">Transmembrane helix</keyword>
<keyword evidence="4" id="KW-1185">Reference proteome</keyword>
<evidence type="ECO:0000259" key="2">
    <source>
        <dbReference type="Pfam" id="PF02470"/>
    </source>
</evidence>
<proteinExistence type="predicted"/>
<name>A0ABT3PMQ9_9BACT</name>
<feature type="domain" description="Mce/MlaD" evidence="2">
    <location>
        <begin position="36"/>
        <end position="109"/>
    </location>
</feature>
<protein>
    <submittedName>
        <fullName evidence="3">MCE family protein</fullName>
    </submittedName>
</protein>
<keyword evidence="1" id="KW-0472">Membrane</keyword>
<gene>
    <name evidence="3" type="ORF">J6I44_09055</name>
</gene>
<dbReference type="Gene3D" id="1.20.58.60">
    <property type="match status" value="1"/>
</dbReference>
<feature type="transmembrane region" description="Helical" evidence="1">
    <location>
        <begin position="6"/>
        <end position="25"/>
    </location>
</feature>
<dbReference type="Pfam" id="PF02470">
    <property type="entry name" value="MlaD"/>
    <property type="match status" value="1"/>
</dbReference>
<sequence length="307" mass="34255">MSNELKVALTILAAIIVGFFGYRIMGDMPLFRQSKIINTKFAQADGLTPGGYVYINGVKVGSVKSMSLTEGDSVQVKMSFDLGIDIPRDSEAHLQSSGLLDEKAIVLERGNSREYLDHNDRIKGIYDGGMMETLKQEGEQLSEDVSQSFQKLNSLLEELNHMFDEEAQGRIDTTLTNLQSSTEEVTTMLRNKRSDLEKSIGHAQQFLANMDTVSARNKTRIDSVMVGLDRSIGELEILSRDLTKTNRQLQQILTKVNNGEGSLGKLVNDPGLYDNLESLSGEMDLLIKNINEDPGKYLKHMRLIEVF</sequence>
<dbReference type="EMBL" id="JAGGJA010000005">
    <property type="protein sequence ID" value="MCW9707003.1"/>
    <property type="molecule type" value="Genomic_DNA"/>
</dbReference>
<evidence type="ECO:0000256" key="1">
    <source>
        <dbReference type="SAM" id="Phobius"/>
    </source>
</evidence>
<reference evidence="3 4" key="1">
    <citation type="submission" date="2021-03" db="EMBL/GenBank/DDBJ databases">
        <title>Aliifodinibius sp. nov., a new bacterium isolated from saline soil.</title>
        <authorList>
            <person name="Galisteo C."/>
            <person name="De La Haba R."/>
            <person name="Sanchez-Porro C."/>
            <person name="Ventosa A."/>
        </authorList>
    </citation>
    <scope>NUCLEOTIDE SEQUENCE [LARGE SCALE GENOMIC DNA]</scope>
    <source>
        <strain evidence="3 4">1BSP15-2V2</strain>
    </source>
</reference>
<dbReference type="InterPro" id="IPR052336">
    <property type="entry name" value="MlaD_Phospholipid_Transporter"/>
</dbReference>
<accession>A0ABT3PMQ9</accession>
<dbReference type="InterPro" id="IPR003399">
    <property type="entry name" value="Mce/MlaD"/>
</dbReference>